<evidence type="ECO:0000256" key="3">
    <source>
        <dbReference type="ARBA" id="ARBA00023015"/>
    </source>
</evidence>
<evidence type="ECO:0000256" key="4">
    <source>
        <dbReference type="ARBA" id="ARBA00023163"/>
    </source>
</evidence>
<dbReference type="Proteomes" id="UP001231518">
    <property type="component" value="Chromosome 30"/>
</dbReference>
<dbReference type="Pfam" id="PF13873">
    <property type="entry name" value="Myb_DNA-bind_5"/>
    <property type="match status" value="1"/>
</dbReference>
<accession>A0AAD7Y9G8</accession>
<keyword evidence="6" id="KW-0863">Zinc-finger</keyword>
<dbReference type="InterPro" id="IPR028002">
    <property type="entry name" value="Myb_DNA-bind_5"/>
</dbReference>
<protein>
    <recommendedName>
        <fullName evidence="2">Regulatory protein zeste</fullName>
    </recommendedName>
</protein>
<sequence>MEKLPMCRICLVENVRMYIVVGKDLHELYETLTDIPFVTEDRRPMLACFFCFSKLKQCCQLQRKCLEAEELFAQMMNEPNSSVNRGQLKFIKGLIVTPVENISIVDVSHIESIAVKEELPAVCERLDDVIEPEEEHLKYELELQLLNNSYPDAEYVTTQQSKPHSEYDVPLIEIKTEVEEEQEVSRKKRRASDTTRIEQYLDMNLTPRSSNFNSNDIEHLKKLINKYAKVLLNKKINALSIKQKDETWEVLTKEFNALSNTHRTVRQLKTKWEYLKKSARKEAAKVNRLNRQTGEGSPAPLSKTNEWVAGILQDSASDLNSLCDEDTACNIVVQPPATPVNATDNVNDGNTGVVEEQNVDETISEYVEQSTPVSSENKALRKPLNAIITPHNARMSFLESAETKLVELKTENIESKRECSLIHLREEKVRLEMELLRKSFENDEIRKRELHELQVTKLKLEIDILRKKTA</sequence>
<evidence type="ECO:0000259" key="7">
    <source>
        <dbReference type="PROSITE" id="PS51915"/>
    </source>
</evidence>
<evidence type="ECO:0000256" key="2">
    <source>
        <dbReference type="ARBA" id="ARBA00016807"/>
    </source>
</evidence>
<feature type="binding site" evidence="6">
    <location>
        <position position="7"/>
    </location>
    <ligand>
        <name>Zn(2+)</name>
        <dbReference type="ChEBI" id="CHEBI:29105"/>
    </ligand>
</feature>
<keyword evidence="9" id="KW-1185">Reference proteome</keyword>
<dbReference type="PROSITE" id="PS51915">
    <property type="entry name" value="ZAD"/>
    <property type="match status" value="1"/>
</dbReference>
<feature type="domain" description="ZAD" evidence="7">
    <location>
        <begin position="5"/>
        <end position="75"/>
    </location>
</feature>
<evidence type="ECO:0000256" key="5">
    <source>
        <dbReference type="ARBA" id="ARBA00025466"/>
    </source>
</evidence>
<evidence type="ECO:0000313" key="9">
    <source>
        <dbReference type="Proteomes" id="UP001231518"/>
    </source>
</evidence>
<dbReference type="SUPFAM" id="SSF57716">
    <property type="entry name" value="Glucocorticoid receptor-like (DNA-binding domain)"/>
    <property type="match status" value="1"/>
</dbReference>
<dbReference type="PANTHER" id="PTHR21411:SF0">
    <property type="entry name" value="REGULATORY PROTEIN ZESTE"/>
    <property type="match status" value="1"/>
</dbReference>
<name>A0AAD7Y9G8_MYTSE</name>
<dbReference type="SMART" id="SM00868">
    <property type="entry name" value="zf-AD"/>
    <property type="match status" value="1"/>
</dbReference>
<dbReference type="PANTHER" id="PTHR21411">
    <property type="entry name" value="APONTIC"/>
    <property type="match status" value="1"/>
</dbReference>
<comment type="caution">
    <text evidence="8">The sequence shown here is derived from an EMBL/GenBank/DDBJ whole genome shotgun (WGS) entry which is preliminary data.</text>
</comment>
<gene>
    <name evidence="8" type="ORF">PYW07_012917</name>
</gene>
<evidence type="ECO:0000256" key="1">
    <source>
        <dbReference type="ARBA" id="ARBA00011764"/>
    </source>
</evidence>
<comment type="function">
    <text evidence="5">Involved in transvection phenomena (= synapsis-dependent gene expression), where the synaptic pairing of chromosomes carrying genes with which zeste interacts influences the expression of these genes. Zeste binds to DNA and stimulates transcription from a nearby promoter.</text>
</comment>
<keyword evidence="4" id="KW-0804">Transcription</keyword>
<evidence type="ECO:0000313" key="8">
    <source>
        <dbReference type="EMBL" id="KAJ8706839.1"/>
    </source>
</evidence>
<dbReference type="Pfam" id="PF07776">
    <property type="entry name" value="zf-AD"/>
    <property type="match status" value="1"/>
</dbReference>
<organism evidence="8 9">
    <name type="scientific">Mythimna separata</name>
    <name type="common">Oriental armyworm</name>
    <name type="synonym">Pseudaletia separata</name>
    <dbReference type="NCBI Taxonomy" id="271217"/>
    <lineage>
        <taxon>Eukaryota</taxon>
        <taxon>Metazoa</taxon>
        <taxon>Ecdysozoa</taxon>
        <taxon>Arthropoda</taxon>
        <taxon>Hexapoda</taxon>
        <taxon>Insecta</taxon>
        <taxon>Pterygota</taxon>
        <taxon>Neoptera</taxon>
        <taxon>Endopterygota</taxon>
        <taxon>Lepidoptera</taxon>
        <taxon>Glossata</taxon>
        <taxon>Ditrysia</taxon>
        <taxon>Noctuoidea</taxon>
        <taxon>Noctuidae</taxon>
        <taxon>Noctuinae</taxon>
        <taxon>Hadenini</taxon>
        <taxon>Mythimna</taxon>
    </lineage>
</organism>
<dbReference type="GO" id="GO:0005634">
    <property type="term" value="C:nucleus"/>
    <property type="evidence" value="ECO:0007669"/>
    <property type="project" value="InterPro"/>
</dbReference>
<evidence type="ECO:0000256" key="6">
    <source>
        <dbReference type="PROSITE-ProRule" id="PRU01263"/>
    </source>
</evidence>
<keyword evidence="6" id="KW-0479">Metal-binding</keyword>
<comment type="subunit">
    <text evidence="1">Self-associates forming complexes of several hundred monomers.</text>
</comment>
<feature type="binding site" evidence="6">
    <location>
        <position position="51"/>
    </location>
    <ligand>
        <name>Zn(2+)</name>
        <dbReference type="ChEBI" id="CHEBI:29105"/>
    </ligand>
</feature>
<dbReference type="EMBL" id="JARGEI010000028">
    <property type="protein sequence ID" value="KAJ8706839.1"/>
    <property type="molecule type" value="Genomic_DNA"/>
</dbReference>
<feature type="binding site" evidence="6">
    <location>
        <position position="10"/>
    </location>
    <ligand>
        <name>Zn(2+)</name>
        <dbReference type="ChEBI" id="CHEBI:29105"/>
    </ligand>
</feature>
<dbReference type="InterPro" id="IPR012934">
    <property type="entry name" value="Znf_AD"/>
</dbReference>
<keyword evidence="6" id="KW-0862">Zinc</keyword>
<reference evidence="8" key="1">
    <citation type="submission" date="2023-03" db="EMBL/GenBank/DDBJ databases">
        <title>Chromosome-level genomes of two armyworms, Mythimna separata and Mythimna loreyi, provide insights into the biosynthesis and reception of sex pheromones.</title>
        <authorList>
            <person name="Zhao H."/>
        </authorList>
    </citation>
    <scope>NUCLEOTIDE SEQUENCE</scope>
    <source>
        <strain evidence="8">BeijingLab</strain>
        <tissue evidence="8">Pupa</tissue>
    </source>
</reference>
<dbReference type="GO" id="GO:0008270">
    <property type="term" value="F:zinc ion binding"/>
    <property type="evidence" value="ECO:0007669"/>
    <property type="project" value="UniProtKB-UniRule"/>
</dbReference>
<dbReference type="AlphaFoldDB" id="A0AAD7Y9G8"/>
<proteinExistence type="predicted"/>
<feature type="binding site" evidence="6">
    <location>
        <position position="48"/>
    </location>
    <ligand>
        <name>Zn(2+)</name>
        <dbReference type="ChEBI" id="CHEBI:29105"/>
    </ligand>
</feature>
<keyword evidence="3" id="KW-0805">Transcription regulation</keyword>